<proteinExistence type="predicted"/>
<evidence type="ECO:0000256" key="1">
    <source>
        <dbReference type="SAM" id="MobiDB-lite"/>
    </source>
</evidence>
<protein>
    <submittedName>
        <fullName evidence="2">Uncharacterized protein</fullName>
    </submittedName>
</protein>
<sequence length="99" mass="11542">MLKSLDNLRAAHPGCRQQISLLPPQQMIRKIGDMKNDDPQMTMRGMDKEELSHMQRIMGSMESMAADRSMQFPQVPEDILRRDMEEDQDNSNHNEPEEE</sequence>
<accession>A0A7S3J898</accession>
<organism evidence="2">
    <name type="scientific">Euplotes harpa</name>
    <dbReference type="NCBI Taxonomy" id="151035"/>
    <lineage>
        <taxon>Eukaryota</taxon>
        <taxon>Sar</taxon>
        <taxon>Alveolata</taxon>
        <taxon>Ciliophora</taxon>
        <taxon>Intramacronucleata</taxon>
        <taxon>Spirotrichea</taxon>
        <taxon>Hypotrichia</taxon>
        <taxon>Euplotida</taxon>
        <taxon>Euplotidae</taxon>
        <taxon>Euplotes</taxon>
    </lineage>
</organism>
<gene>
    <name evidence="2" type="ORF">EHAR0213_LOCUS7308</name>
</gene>
<feature type="compositionally biased region" description="Basic and acidic residues" evidence="1">
    <location>
        <begin position="78"/>
        <end position="99"/>
    </location>
</feature>
<dbReference type="EMBL" id="HBII01017327">
    <property type="protein sequence ID" value="CAE0348397.1"/>
    <property type="molecule type" value="Transcribed_RNA"/>
</dbReference>
<feature type="region of interest" description="Disordered" evidence="1">
    <location>
        <begin position="64"/>
        <end position="99"/>
    </location>
</feature>
<evidence type="ECO:0000313" key="2">
    <source>
        <dbReference type="EMBL" id="CAE0348397.1"/>
    </source>
</evidence>
<name>A0A7S3J898_9SPIT</name>
<reference evidence="2" key="1">
    <citation type="submission" date="2021-01" db="EMBL/GenBank/DDBJ databases">
        <authorList>
            <person name="Corre E."/>
            <person name="Pelletier E."/>
            <person name="Niang G."/>
            <person name="Scheremetjew M."/>
            <person name="Finn R."/>
            <person name="Kale V."/>
            <person name="Holt S."/>
            <person name="Cochrane G."/>
            <person name="Meng A."/>
            <person name="Brown T."/>
            <person name="Cohen L."/>
        </authorList>
    </citation>
    <scope>NUCLEOTIDE SEQUENCE</scope>
    <source>
        <strain evidence="2">FSP1.4</strain>
    </source>
</reference>
<dbReference type="AlphaFoldDB" id="A0A7S3J898"/>